<keyword evidence="6" id="KW-0234">DNA repair</keyword>
<evidence type="ECO:0000313" key="11">
    <source>
        <dbReference type="EMBL" id="CAH1119762.1"/>
    </source>
</evidence>
<dbReference type="Pfam" id="PF11969">
    <property type="entry name" value="DcpS_C"/>
    <property type="match status" value="1"/>
</dbReference>
<dbReference type="FunFam" id="3.30.428.10:FF:000004">
    <property type="entry name" value="aprataxin isoform X2"/>
    <property type="match status" value="1"/>
</dbReference>
<organism evidence="11 12">
    <name type="scientific">Phaedon cochleariae</name>
    <name type="common">Mustard beetle</name>
    <dbReference type="NCBI Taxonomy" id="80249"/>
    <lineage>
        <taxon>Eukaryota</taxon>
        <taxon>Metazoa</taxon>
        <taxon>Ecdysozoa</taxon>
        <taxon>Arthropoda</taxon>
        <taxon>Hexapoda</taxon>
        <taxon>Insecta</taxon>
        <taxon>Pterygota</taxon>
        <taxon>Neoptera</taxon>
        <taxon>Endopterygota</taxon>
        <taxon>Coleoptera</taxon>
        <taxon>Polyphaga</taxon>
        <taxon>Cucujiformia</taxon>
        <taxon>Chrysomeloidea</taxon>
        <taxon>Chrysomelidae</taxon>
        <taxon>Chrysomelinae</taxon>
        <taxon>Chrysomelini</taxon>
        <taxon>Phaedon</taxon>
    </lineage>
</organism>
<dbReference type="PANTHER" id="PTHR12486">
    <property type="entry name" value="APRATAXIN-RELATED"/>
    <property type="match status" value="1"/>
</dbReference>
<keyword evidence="5" id="KW-0238">DNA-binding</keyword>
<reference evidence="11" key="1">
    <citation type="submission" date="2022-01" db="EMBL/GenBank/DDBJ databases">
        <authorList>
            <person name="King R."/>
        </authorList>
    </citation>
    <scope>NUCLEOTIDE SEQUENCE</scope>
</reference>
<proteinExistence type="predicted"/>
<dbReference type="EMBL" id="OU896719">
    <property type="protein sequence ID" value="CAH1119762.1"/>
    <property type="molecule type" value="Genomic_DNA"/>
</dbReference>
<evidence type="ECO:0000259" key="10">
    <source>
        <dbReference type="PROSITE" id="PS51084"/>
    </source>
</evidence>
<dbReference type="GO" id="GO:0003725">
    <property type="term" value="F:double-stranded RNA binding"/>
    <property type="evidence" value="ECO:0007669"/>
    <property type="project" value="TreeGrafter"/>
</dbReference>
<reference evidence="11" key="2">
    <citation type="submission" date="2022-10" db="EMBL/GenBank/DDBJ databases">
        <authorList>
            <consortium name="ENA_rothamsted_submissions"/>
            <consortium name="culmorum"/>
            <person name="King R."/>
        </authorList>
    </citation>
    <scope>NUCLEOTIDE SEQUENCE</scope>
</reference>
<dbReference type="GO" id="GO:0003697">
    <property type="term" value="F:single-stranded DNA binding"/>
    <property type="evidence" value="ECO:0007669"/>
    <property type="project" value="TreeGrafter"/>
</dbReference>
<dbReference type="GO" id="GO:0030983">
    <property type="term" value="F:mismatched DNA binding"/>
    <property type="evidence" value="ECO:0007669"/>
    <property type="project" value="TreeGrafter"/>
</dbReference>
<name>A0A9P0DFW2_PHACE</name>
<evidence type="ECO:0000256" key="5">
    <source>
        <dbReference type="ARBA" id="ARBA00023125"/>
    </source>
</evidence>
<dbReference type="Proteomes" id="UP001153737">
    <property type="component" value="Chromosome 13"/>
</dbReference>
<dbReference type="OrthoDB" id="3512845at2759"/>
<dbReference type="GO" id="GO:0046872">
    <property type="term" value="F:metal ion binding"/>
    <property type="evidence" value="ECO:0007669"/>
    <property type="project" value="UniProtKB-KW"/>
</dbReference>
<gene>
    <name evidence="11" type="ORF">PHAECO_LOCUS3482</name>
</gene>
<keyword evidence="7" id="KW-0539">Nucleus</keyword>
<evidence type="ECO:0000256" key="4">
    <source>
        <dbReference type="ARBA" id="ARBA00022833"/>
    </source>
</evidence>
<evidence type="ECO:0000256" key="2">
    <source>
        <dbReference type="ARBA" id="ARBA00022723"/>
    </source>
</evidence>
<dbReference type="GO" id="GO:0005634">
    <property type="term" value="C:nucleus"/>
    <property type="evidence" value="ECO:0007669"/>
    <property type="project" value="UniProtKB-SubCell"/>
</dbReference>
<dbReference type="InterPro" id="IPR032566">
    <property type="entry name" value="Znf-C2HE"/>
</dbReference>
<evidence type="ECO:0000256" key="1">
    <source>
        <dbReference type="ARBA" id="ARBA00004123"/>
    </source>
</evidence>
<feature type="domain" description="HIT" evidence="10">
    <location>
        <begin position="26"/>
        <end position="130"/>
    </location>
</feature>
<dbReference type="Gene3D" id="3.30.428.10">
    <property type="entry name" value="HIT-like"/>
    <property type="match status" value="1"/>
</dbReference>
<dbReference type="GO" id="GO:1990165">
    <property type="term" value="F:single-strand break-containing DNA binding"/>
    <property type="evidence" value="ECO:0007669"/>
    <property type="project" value="TreeGrafter"/>
</dbReference>
<evidence type="ECO:0000256" key="9">
    <source>
        <dbReference type="SAM" id="MobiDB-lite"/>
    </source>
</evidence>
<comment type="caution">
    <text evidence="8">Lacks conserved residue(s) required for the propagation of feature annotation.</text>
</comment>
<dbReference type="GO" id="GO:0033699">
    <property type="term" value="F:DNA 5'-adenosine monophosphate hydrolase activity"/>
    <property type="evidence" value="ECO:0007669"/>
    <property type="project" value="TreeGrafter"/>
</dbReference>
<sequence length="199" mass="22928">MPKRKIDADNEKPESESTDNKKAHWSLGLLKSINDPELIVKSDDLVTVIKDAYPKAEFHYLVLPKEDISSLKALKKEHVPILKHMEEVAKKLIGDEKHKHRNFKLGYHAEASMARLHLHIISDDMNSPCVKTKKHWNSFTTNFFLSSTDVWKSLKENGEVTLPSKETCVQLMNTPLKCHKCDYLPKHCPDLKMHIKSHI</sequence>
<protein>
    <recommendedName>
        <fullName evidence="10">HIT domain-containing protein</fullName>
    </recommendedName>
</protein>
<feature type="region of interest" description="Disordered" evidence="9">
    <location>
        <begin position="1"/>
        <end position="21"/>
    </location>
</feature>
<keyword evidence="12" id="KW-1185">Reference proteome</keyword>
<dbReference type="SUPFAM" id="SSF54197">
    <property type="entry name" value="HIT-like"/>
    <property type="match status" value="1"/>
</dbReference>
<dbReference type="InterPro" id="IPR036265">
    <property type="entry name" value="HIT-like_sf"/>
</dbReference>
<evidence type="ECO:0000313" key="12">
    <source>
        <dbReference type="Proteomes" id="UP001153737"/>
    </source>
</evidence>
<evidence type="ECO:0000256" key="7">
    <source>
        <dbReference type="ARBA" id="ARBA00023242"/>
    </source>
</evidence>
<dbReference type="GO" id="GO:0000012">
    <property type="term" value="P:single strand break repair"/>
    <property type="evidence" value="ECO:0007669"/>
    <property type="project" value="TreeGrafter"/>
</dbReference>
<dbReference type="Pfam" id="PF16278">
    <property type="entry name" value="zf-C2HE"/>
    <property type="match status" value="1"/>
</dbReference>
<keyword evidence="3" id="KW-0227">DNA damage</keyword>
<keyword evidence="4" id="KW-0862">Zinc</keyword>
<evidence type="ECO:0000256" key="8">
    <source>
        <dbReference type="PROSITE-ProRule" id="PRU00464"/>
    </source>
</evidence>
<evidence type="ECO:0000256" key="3">
    <source>
        <dbReference type="ARBA" id="ARBA00022763"/>
    </source>
</evidence>
<keyword evidence="2" id="KW-0479">Metal-binding</keyword>
<dbReference type="InterPro" id="IPR011146">
    <property type="entry name" value="HIT-like"/>
</dbReference>
<evidence type="ECO:0000256" key="6">
    <source>
        <dbReference type="ARBA" id="ARBA00023204"/>
    </source>
</evidence>
<dbReference type="PROSITE" id="PS51084">
    <property type="entry name" value="HIT_2"/>
    <property type="match status" value="1"/>
</dbReference>
<dbReference type="PANTHER" id="PTHR12486:SF4">
    <property type="entry name" value="APRATAXIN"/>
    <property type="match status" value="1"/>
</dbReference>
<dbReference type="AlphaFoldDB" id="A0A9P0DFW2"/>
<comment type="subcellular location">
    <subcellularLocation>
        <location evidence="1">Nucleus</location>
    </subcellularLocation>
</comment>
<accession>A0A9P0DFW2</accession>